<organism evidence="2 3">
    <name type="scientific">Vigna angularis var. angularis</name>
    <dbReference type="NCBI Taxonomy" id="157739"/>
    <lineage>
        <taxon>Eukaryota</taxon>
        <taxon>Viridiplantae</taxon>
        <taxon>Streptophyta</taxon>
        <taxon>Embryophyta</taxon>
        <taxon>Tracheophyta</taxon>
        <taxon>Spermatophyta</taxon>
        <taxon>Magnoliopsida</taxon>
        <taxon>eudicotyledons</taxon>
        <taxon>Gunneridae</taxon>
        <taxon>Pentapetalae</taxon>
        <taxon>rosids</taxon>
        <taxon>fabids</taxon>
        <taxon>Fabales</taxon>
        <taxon>Fabaceae</taxon>
        <taxon>Papilionoideae</taxon>
        <taxon>50 kb inversion clade</taxon>
        <taxon>NPAAA clade</taxon>
        <taxon>indigoferoid/millettioid clade</taxon>
        <taxon>Phaseoleae</taxon>
        <taxon>Vigna</taxon>
    </lineage>
</organism>
<dbReference type="EMBL" id="AP015043">
    <property type="protein sequence ID" value="BAT99804.1"/>
    <property type="molecule type" value="Genomic_DNA"/>
</dbReference>
<keyword evidence="1" id="KW-1133">Transmembrane helix</keyword>
<accession>A0A0S3T4K0</accession>
<keyword evidence="3" id="KW-1185">Reference proteome</keyword>
<reference evidence="2 3" key="1">
    <citation type="journal article" date="2015" name="Sci. Rep.">
        <title>The power of single molecule real-time sequencing technology in the de novo assembly of a eukaryotic genome.</title>
        <authorList>
            <person name="Sakai H."/>
            <person name="Naito K."/>
            <person name="Ogiso-Tanaka E."/>
            <person name="Takahashi Y."/>
            <person name="Iseki K."/>
            <person name="Muto C."/>
            <person name="Satou K."/>
            <person name="Teruya K."/>
            <person name="Shiroma A."/>
            <person name="Shimoji M."/>
            <person name="Hirano T."/>
            <person name="Itoh T."/>
            <person name="Kaga A."/>
            <person name="Tomooka N."/>
        </authorList>
    </citation>
    <scope>NUCLEOTIDE SEQUENCE [LARGE SCALE GENOMIC DNA]</scope>
    <source>
        <strain evidence="3">cv. Shumari</strain>
    </source>
</reference>
<dbReference type="Proteomes" id="UP000291084">
    <property type="component" value="Chromosome 10"/>
</dbReference>
<keyword evidence="1" id="KW-0472">Membrane</keyword>
<evidence type="ECO:0000313" key="2">
    <source>
        <dbReference type="EMBL" id="BAT99804.1"/>
    </source>
</evidence>
<evidence type="ECO:0000256" key="1">
    <source>
        <dbReference type="SAM" id="Phobius"/>
    </source>
</evidence>
<evidence type="ECO:0000313" key="3">
    <source>
        <dbReference type="Proteomes" id="UP000291084"/>
    </source>
</evidence>
<name>A0A0S3T4K0_PHAAN</name>
<protein>
    <submittedName>
        <fullName evidence="2">Uncharacterized protein</fullName>
    </submittedName>
</protein>
<feature type="non-terminal residue" evidence="2">
    <location>
        <position position="1"/>
    </location>
</feature>
<keyword evidence="1" id="KW-0812">Transmembrane</keyword>
<sequence length="74" mass="8764">LDEIFTAYIFWLLNGSGYFIYFFCLEKCSALNLRRVVSRLGWRESTGADSFSWRNEVVLSRVQSFGWWKKHTCA</sequence>
<feature type="transmembrane region" description="Helical" evidence="1">
    <location>
        <begin position="6"/>
        <end position="25"/>
    </location>
</feature>
<gene>
    <name evidence="2" type="primary">Vigan.10G132300</name>
    <name evidence="2" type="ORF">VIGAN_10132300</name>
</gene>
<dbReference type="AlphaFoldDB" id="A0A0S3T4K0"/>
<proteinExistence type="predicted"/>